<gene>
    <name evidence="1" type="ORF">LRP49_25100</name>
</gene>
<proteinExistence type="predicted"/>
<keyword evidence="2" id="KW-1185">Reference proteome</keyword>
<dbReference type="EMBL" id="JAJUBB010000059">
    <property type="protein sequence ID" value="MDD1784455.1"/>
    <property type="molecule type" value="Genomic_DNA"/>
</dbReference>
<evidence type="ECO:0000313" key="2">
    <source>
        <dbReference type="Proteomes" id="UP001149821"/>
    </source>
</evidence>
<protein>
    <submittedName>
        <fullName evidence="1">Uncharacterized protein</fullName>
    </submittedName>
</protein>
<evidence type="ECO:0000313" key="1">
    <source>
        <dbReference type="EMBL" id="MDD1784455.1"/>
    </source>
</evidence>
<sequence>MGIAERIAFNKRVKSITPIADKVIANMGCSTSWNHLIEKFKAVYPNEWKLKLNNFLGNVTEKKLNSRYELGKVWFIKSMEDEYLEKMMAGQIYCRPSEEFRNMESDSRGDPEDDRPFTETLMPEMVELKGNNKLSVTSKPNNVEGAKFTVETFGENSEVTIGGIKTQQGGMHHIFCLSSVSRDWAHDFFKTYNKDKFKGDKVVVINDAEEFINRFKQKRLKSFQFGFVSYIPNHVVSLVDIVPPFIKRKLPFEEEFEFRVIFSGSKPDEGEVIDIGDISDIAQIVSLDELECTFRKNMI</sequence>
<dbReference type="RefSeq" id="WP_274146400.1">
    <property type="nucleotide sequence ID" value="NZ_JAJUBB010000059.1"/>
</dbReference>
<accession>A0ABT5QVB5</accession>
<comment type="caution">
    <text evidence="1">The sequence shown here is derived from an EMBL/GenBank/DDBJ whole genome shotgun (WGS) entry which is preliminary data.</text>
</comment>
<reference evidence="1" key="1">
    <citation type="submission" date="2021-12" db="EMBL/GenBank/DDBJ databases">
        <title>Enterovibrio ZSDZ35 sp. nov. and Enterovibrio ZSDZ42 sp. nov., isolated from coastal seawater in Qingdao.</title>
        <authorList>
            <person name="Zhang P."/>
        </authorList>
    </citation>
    <scope>NUCLEOTIDE SEQUENCE</scope>
    <source>
        <strain evidence="1">ZSDZ35</strain>
    </source>
</reference>
<name>A0ABT5QVB5_9GAMM</name>
<dbReference type="Proteomes" id="UP001149821">
    <property type="component" value="Unassembled WGS sequence"/>
</dbReference>
<organism evidence="1 2">
    <name type="scientific">Enterovibrio qingdaonensis</name>
    <dbReference type="NCBI Taxonomy" id="2899818"/>
    <lineage>
        <taxon>Bacteria</taxon>
        <taxon>Pseudomonadati</taxon>
        <taxon>Pseudomonadota</taxon>
        <taxon>Gammaproteobacteria</taxon>
        <taxon>Vibrionales</taxon>
        <taxon>Vibrionaceae</taxon>
        <taxon>Enterovibrio</taxon>
    </lineage>
</organism>